<keyword evidence="4" id="KW-1185">Reference proteome</keyword>
<dbReference type="EMBL" id="JAAMPC010000002">
    <property type="protein sequence ID" value="KAG2328783.1"/>
    <property type="molecule type" value="Genomic_DNA"/>
</dbReference>
<keyword evidence="2" id="KW-1133">Transmembrane helix</keyword>
<evidence type="ECO:0000313" key="3">
    <source>
        <dbReference type="EMBL" id="KAG2328783.1"/>
    </source>
</evidence>
<dbReference type="Proteomes" id="UP000886595">
    <property type="component" value="Unassembled WGS sequence"/>
</dbReference>
<dbReference type="AlphaFoldDB" id="A0A8X7WI95"/>
<gene>
    <name evidence="3" type="ORF">Bca52824_011511</name>
</gene>
<evidence type="ECO:0000313" key="4">
    <source>
        <dbReference type="Proteomes" id="UP000886595"/>
    </source>
</evidence>
<organism evidence="3 4">
    <name type="scientific">Brassica carinata</name>
    <name type="common">Ethiopian mustard</name>
    <name type="synonym">Abyssinian cabbage</name>
    <dbReference type="NCBI Taxonomy" id="52824"/>
    <lineage>
        <taxon>Eukaryota</taxon>
        <taxon>Viridiplantae</taxon>
        <taxon>Streptophyta</taxon>
        <taxon>Embryophyta</taxon>
        <taxon>Tracheophyta</taxon>
        <taxon>Spermatophyta</taxon>
        <taxon>Magnoliopsida</taxon>
        <taxon>eudicotyledons</taxon>
        <taxon>Gunneridae</taxon>
        <taxon>Pentapetalae</taxon>
        <taxon>rosids</taxon>
        <taxon>malvids</taxon>
        <taxon>Brassicales</taxon>
        <taxon>Brassicaceae</taxon>
        <taxon>Brassiceae</taxon>
        <taxon>Brassica</taxon>
    </lineage>
</organism>
<keyword evidence="2" id="KW-0472">Membrane</keyword>
<protein>
    <submittedName>
        <fullName evidence="3">Uncharacterized protein</fullName>
    </submittedName>
</protein>
<feature type="region of interest" description="Disordered" evidence="1">
    <location>
        <begin position="1"/>
        <end position="36"/>
    </location>
</feature>
<accession>A0A8X7WI95</accession>
<feature type="compositionally biased region" description="Polar residues" evidence="1">
    <location>
        <begin position="1"/>
        <end position="30"/>
    </location>
</feature>
<feature type="transmembrane region" description="Helical" evidence="2">
    <location>
        <begin position="45"/>
        <end position="68"/>
    </location>
</feature>
<proteinExistence type="predicted"/>
<evidence type="ECO:0000256" key="2">
    <source>
        <dbReference type="SAM" id="Phobius"/>
    </source>
</evidence>
<sequence length="177" mass="20038">MNANQSPISGGQLSGGNKKQFNSGGRQFGSNGKVKKEKERAEPNLLMYFVPNFFMCLVVNEGLMLFISCIWRDIYWSTLTHLCTVIMMLLVTSESIEGLLENEYLGEVFAMRPPMMLGGRLFGRSSLQPVGLPRQREGVAANAQQREDREEIVPVERDSRVLHPSRMNGAKWYCDIF</sequence>
<keyword evidence="2" id="KW-0812">Transmembrane</keyword>
<reference evidence="3 4" key="1">
    <citation type="submission" date="2020-02" db="EMBL/GenBank/DDBJ databases">
        <authorList>
            <person name="Ma Q."/>
            <person name="Huang Y."/>
            <person name="Song X."/>
            <person name="Pei D."/>
        </authorList>
    </citation>
    <scope>NUCLEOTIDE SEQUENCE [LARGE SCALE GENOMIC DNA]</scope>
    <source>
        <strain evidence="3">Sxm20200214</strain>
        <tissue evidence="3">Leaf</tissue>
    </source>
</reference>
<feature type="transmembrane region" description="Helical" evidence="2">
    <location>
        <begin position="74"/>
        <end position="92"/>
    </location>
</feature>
<comment type="caution">
    <text evidence="3">The sequence shown here is derived from an EMBL/GenBank/DDBJ whole genome shotgun (WGS) entry which is preliminary data.</text>
</comment>
<evidence type="ECO:0000256" key="1">
    <source>
        <dbReference type="SAM" id="MobiDB-lite"/>
    </source>
</evidence>
<name>A0A8X7WI95_BRACI</name>